<dbReference type="SUPFAM" id="SSF158694">
    <property type="entry name" value="UraD-Like"/>
    <property type="match status" value="1"/>
</dbReference>
<evidence type="ECO:0000256" key="3">
    <source>
        <dbReference type="ARBA" id="ARBA00004754"/>
    </source>
</evidence>
<dbReference type="Pfam" id="PF09349">
    <property type="entry name" value="OHCU_decarbox"/>
    <property type="match status" value="1"/>
</dbReference>
<evidence type="ECO:0000313" key="9">
    <source>
        <dbReference type="EMBL" id="GAA4332067.1"/>
    </source>
</evidence>
<evidence type="ECO:0000259" key="8">
    <source>
        <dbReference type="SMART" id="SM00095"/>
    </source>
</evidence>
<dbReference type="NCBIfam" id="TIGR02962">
    <property type="entry name" value="hdxy_isourate"/>
    <property type="match status" value="1"/>
</dbReference>
<dbReference type="Gene3D" id="2.60.40.180">
    <property type="entry name" value="Transthyretin/hydroxyisourate hydrolase domain"/>
    <property type="match status" value="1"/>
</dbReference>
<dbReference type="Pfam" id="PF00576">
    <property type="entry name" value="Transthyretin"/>
    <property type="match status" value="1"/>
</dbReference>
<dbReference type="SUPFAM" id="SSF49472">
    <property type="entry name" value="Transthyretin (synonym: prealbumin)"/>
    <property type="match status" value="1"/>
</dbReference>
<dbReference type="InterPro" id="IPR014306">
    <property type="entry name" value="Hydroxyisourate_hydrolase"/>
</dbReference>
<dbReference type="InterPro" id="IPR036778">
    <property type="entry name" value="OHCU_decarboxylase_sf"/>
</dbReference>
<dbReference type="SMART" id="SM00095">
    <property type="entry name" value="TR_THY"/>
    <property type="match status" value="1"/>
</dbReference>
<evidence type="ECO:0000256" key="2">
    <source>
        <dbReference type="ARBA" id="ARBA00001163"/>
    </source>
</evidence>
<accession>A0ABP8GZC1</accession>
<keyword evidence="7" id="KW-0456">Lyase</keyword>
<dbReference type="PROSITE" id="PS00768">
    <property type="entry name" value="TRANSTHYRETIN_1"/>
    <property type="match status" value="1"/>
</dbReference>
<dbReference type="InterPro" id="IPR023418">
    <property type="entry name" value="Thyroxine_BS"/>
</dbReference>
<dbReference type="Gene3D" id="1.10.3330.10">
    <property type="entry name" value="Oxo-4-hydroxy-4-carboxy-5-ureidoimidazoline decarboxylase"/>
    <property type="match status" value="1"/>
</dbReference>
<proteinExistence type="predicted"/>
<comment type="catalytic activity">
    <reaction evidence="2">
        <text>5-hydroxy-2-oxo-4-ureido-2,5-dihydro-1H-imidazole-5-carboxylate + H(+) = (S)-allantoin + CO2</text>
        <dbReference type="Rhea" id="RHEA:26301"/>
        <dbReference type="ChEBI" id="CHEBI:15378"/>
        <dbReference type="ChEBI" id="CHEBI:15678"/>
        <dbReference type="ChEBI" id="CHEBI:16526"/>
        <dbReference type="ChEBI" id="CHEBI:58639"/>
        <dbReference type="EC" id="4.1.1.97"/>
    </reaction>
</comment>
<dbReference type="Proteomes" id="UP001501725">
    <property type="component" value="Unassembled WGS sequence"/>
</dbReference>
<dbReference type="InterPro" id="IPR017595">
    <property type="entry name" value="OHCU_decarboxylase-2"/>
</dbReference>
<keyword evidence="4" id="KW-0659">Purine metabolism</keyword>
<evidence type="ECO:0000256" key="5">
    <source>
        <dbReference type="ARBA" id="ARBA00022793"/>
    </source>
</evidence>
<protein>
    <submittedName>
        <fullName evidence="9">2-oxo-4-hydroxy-4-carboxy-5-ureidoimidazoline decarboxylase</fullName>
    </submittedName>
</protein>
<organism evidence="9 10">
    <name type="scientific">Flaviaesturariibacter amylovorans</name>
    <dbReference type="NCBI Taxonomy" id="1084520"/>
    <lineage>
        <taxon>Bacteria</taxon>
        <taxon>Pseudomonadati</taxon>
        <taxon>Bacteroidota</taxon>
        <taxon>Chitinophagia</taxon>
        <taxon>Chitinophagales</taxon>
        <taxon>Chitinophagaceae</taxon>
        <taxon>Flaviaestuariibacter</taxon>
    </lineage>
</organism>
<evidence type="ECO:0000256" key="6">
    <source>
        <dbReference type="ARBA" id="ARBA00022801"/>
    </source>
</evidence>
<evidence type="ECO:0000256" key="7">
    <source>
        <dbReference type="ARBA" id="ARBA00023239"/>
    </source>
</evidence>
<comment type="catalytic activity">
    <reaction evidence="1">
        <text>5-hydroxyisourate + H2O = 5-hydroxy-2-oxo-4-ureido-2,5-dihydro-1H-imidazole-5-carboxylate + H(+)</text>
        <dbReference type="Rhea" id="RHEA:23736"/>
        <dbReference type="ChEBI" id="CHEBI:15377"/>
        <dbReference type="ChEBI" id="CHEBI:15378"/>
        <dbReference type="ChEBI" id="CHEBI:18072"/>
        <dbReference type="ChEBI" id="CHEBI:58639"/>
        <dbReference type="EC" id="3.5.2.17"/>
    </reaction>
</comment>
<dbReference type="InterPro" id="IPR000895">
    <property type="entry name" value="Transthyretin/HIU_hydrolase"/>
</dbReference>
<dbReference type="PANTHER" id="PTHR43466:SF1">
    <property type="entry name" value="2-OXO-4-HYDROXY-4-CARBOXY-5-UREIDOIMIDAZOLINE DECARBOXYLASE-RELATED"/>
    <property type="match status" value="1"/>
</dbReference>
<dbReference type="CDD" id="cd05822">
    <property type="entry name" value="TLP_HIUase"/>
    <property type="match status" value="1"/>
</dbReference>
<dbReference type="InterPro" id="IPR018020">
    <property type="entry name" value="OHCU_decarboxylase"/>
</dbReference>
<comment type="caution">
    <text evidence="9">The sequence shown here is derived from an EMBL/GenBank/DDBJ whole genome shotgun (WGS) entry which is preliminary data.</text>
</comment>
<keyword evidence="6" id="KW-0378">Hydrolase</keyword>
<dbReference type="PRINTS" id="PR00189">
    <property type="entry name" value="TRNSTHYRETIN"/>
</dbReference>
<dbReference type="InterPro" id="IPR023416">
    <property type="entry name" value="Transthyretin/HIU_hydrolase_d"/>
</dbReference>
<keyword evidence="5" id="KW-0210">Decarboxylase</keyword>
<dbReference type="PANTHER" id="PTHR43466">
    <property type="entry name" value="2-OXO-4-HYDROXY-4-CARBOXY-5-UREIDOIMIDAZOLINE DECARBOXYLASE-RELATED"/>
    <property type="match status" value="1"/>
</dbReference>
<dbReference type="NCBIfam" id="NF010372">
    <property type="entry name" value="PRK13798.1"/>
    <property type="match status" value="1"/>
</dbReference>
<dbReference type="NCBIfam" id="TIGR03180">
    <property type="entry name" value="UraD_2"/>
    <property type="match status" value="1"/>
</dbReference>
<feature type="domain" description="Transthyretin/hydroxyisourate hydrolase" evidence="8">
    <location>
        <begin position="178"/>
        <end position="287"/>
    </location>
</feature>
<keyword evidence="10" id="KW-1185">Reference proteome</keyword>
<name>A0ABP8GZC1_9BACT</name>
<evidence type="ECO:0000313" key="10">
    <source>
        <dbReference type="Proteomes" id="UP001501725"/>
    </source>
</evidence>
<reference evidence="10" key="1">
    <citation type="journal article" date="2019" name="Int. J. Syst. Evol. Microbiol.">
        <title>The Global Catalogue of Microorganisms (GCM) 10K type strain sequencing project: providing services to taxonomists for standard genome sequencing and annotation.</title>
        <authorList>
            <consortium name="The Broad Institute Genomics Platform"/>
            <consortium name="The Broad Institute Genome Sequencing Center for Infectious Disease"/>
            <person name="Wu L."/>
            <person name="Ma J."/>
        </authorList>
    </citation>
    <scope>NUCLEOTIDE SEQUENCE [LARGE SCALE GENOMIC DNA]</scope>
    <source>
        <strain evidence="10">JCM 17919</strain>
    </source>
</reference>
<gene>
    <name evidence="9" type="primary">uraD</name>
    <name evidence="9" type="ORF">GCM10023184_24350</name>
</gene>
<dbReference type="RefSeq" id="WP_345256007.1">
    <property type="nucleotide sequence ID" value="NZ_BAABGY010000007.1"/>
</dbReference>
<sequence length="288" mass="31756">MTLNELNNLPPAEAATALQSCCGSGRWVARMLEGMPFPSVEDLARQATDAWYGHCADADWREAFTHHPKIGDLDSLRKKYAATSHLAGAEQSGVNSADERTLQSLAAGNDRYEQQQGFIFIVCATGKSAPEMARLLQDRLHNESEEEIHVAMGEQHKITLLRLKKLLPGEDWSFLRVSQLTTHVLDTSIGRPGKDITIRLQVPLGKSWRTIAQGVTNADGRIPDLLPPGRTLPPGTYRMAFDTGAYFAAQGLTGFYPAVEIQFTVFDGSHYHVPLLVNPFGYSTYRGS</sequence>
<evidence type="ECO:0000256" key="4">
    <source>
        <dbReference type="ARBA" id="ARBA00022631"/>
    </source>
</evidence>
<comment type="pathway">
    <text evidence="3">Purine metabolism; urate degradation; (S)-allantoin from urate: step 3/3.</text>
</comment>
<evidence type="ECO:0000256" key="1">
    <source>
        <dbReference type="ARBA" id="ARBA00001043"/>
    </source>
</evidence>
<dbReference type="InterPro" id="IPR036817">
    <property type="entry name" value="Transthyretin/HIU_hydrolase_sf"/>
</dbReference>
<dbReference type="EMBL" id="BAABGY010000007">
    <property type="protein sequence ID" value="GAA4332067.1"/>
    <property type="molecule type" value="Genomic_DNA"/>
</dbReference>